<keyword evidence="3" id="KW-0998">Cell outer membrane</keyword>
<dbReference type="InterPro" id="IPR036737">
    <property type="entry name" value="OmpA-like_sf"/>
</dbReference>
<evidence type="ECO:0000313" key="9">
    <source>
        <dbReference type="Proteomes" id="UP001055940"/>
    </source>
</evidence>
<evidence type="ECO:0000256" key="4">
    <source>
        <dbReference type="PROSITE-ProRule" id="PRU00473"/>
    </source>
</evidence>
<protein>
    <submittedName>
        <fullName evidence="8">OmpA family protein</fullName>
    </submittedName>
</protein>
<accession>A0ABY5D6G3</accession>
<sequence>MSLRQPLAAGRVLAVTAVVTAAALALSSCGIVRDLQADDHPGPDTIDVDPEEDPRPEVEAEFPYTREGTIFQDTGQDSTLRFAINGLERTDEYTVIHYEETYVDHFRGIVSNLSMPNTLIDPVSGRAYAELTDQEGYYYGSVPPDDGLFPVTVGATNQYRGYFPRLPDEVLQVTFVGSGLGAMTGIPVVDVDEEQPDPVDPNGAGMTVRNGPEFGDTVEFENHRPEPGWDEWVGEMESFVDSDVASTTRDGDTETVALKSDVMFDFDSAELTDEAEQIVREAAASLERNIDPDNPEVTVIGHTDGKGSDDYNQTLSEERAETVRDILEEESDADLTFTVEGRGSSEPVAEEGGSDTEEAEARNRRVEFSYRVDRTENRDEGSSSSREEGTLGSSDRHVFPPAPFVEDDTAEIVETVTDGDIRLDVHPLRRDGAYVISTVTLTNTGDDPVLPDMGGEDAVSPGGPAEFSQGALGGFQLLEPDTDLVRYVTLLNFGGQTYSGFAEEVHEMQPDNSYQLIAVFAAPPAEVDALTLRAGPFGEIENVPFAD</sequence>
<keyword evidence="9" id="KW-1185">Reference proteome</keyword>
<dbReference type="EMBL" id="CP099837">
    <property type="protein sequence ID" value="USY19969.1"/>
    <property type="molecule type" value="Genomic_DNA"/>
</dbReference>
<evidence type="ECO:0000256" key="6">
    <source>
        <dbReference type="SAM" id="SignalP"/>
    </source>
</evidence>
<dbReference type="Pfam" id="PF00691">
    <property type="entry name" value="OmpA"/>
    <property type="match status" value="1"/>
</dbReference>
<keyword evidence="2 4" id="KW-0472">Membrane</keyword>
<proteinExistence type="predicted"/>
<evidence type="ECO:0000256" key="3">
    <source>
        <dbReference type="ARBA" id="ARBA00023237"/>
    </source>
</evidence>
<name>A0ABY5D6G3_9ACTN</name>
<dbReference type="Gene3D" id="3.30.1330.60">
    <property type="entry name" value="OmpA-like domain"/>
    <property type="match status" value="1"/>
</dbReference>
<feature type="chain" id="PRO_5047233489" evidence="6">
    <location>
        <begin position="22"/>
        <end position="547"/>
    </location>
</feature>
<comment type="subcellular location">
    <subcellularLocation>
        <location evidence="1">Cell outer membrane</location>
    </subcellularLocation>
</comment>
<gene>
    <name evidence="8" type="ORF">NE857_32905</name>
</gene>
<feature type="region of interest" description="Disordered" evidence="5">
    <location>
        <begin position="36"/>
        <end position="57"/>
    </location>
</feature>
<evidence type="ECO:0000256" key="1">
    <source>
        <dbReference type="ARBA" id="ARBA00004442"/>
    </source>
</evidence>
<feature type="compositionally biased region" description="Acidic residues" evidence="5">
    <location>
        <begin position="348"/>
        <end position="358"/>
    </location>
</feature>
<dbReference type="CDD" id="cd07185">
    <property type="entry name" value="OmpA_C-like"/>
    <property type="match status" value="1"/>
</dbReference>
<feature type="region of interest" description="Disordered" evidence="5">
    <location>
        <begin position="288"/>
        <end position="316"/>
    </location>
</feature>
<dbReference type="PRINTS" id="PR01021">
    <property type="entry name" value="OMPADOMAIN"/>
</dbReference>
<evidence type="ECO:0000313" key="8">
    <source>
        <dbReference type="EMBL" id="USY19969.1"/>
    </source>
</evidence>
<feature type="compositionally biased region" description="Basic and acidic residues" evidence="5">
    <location>
        <begin position="359"/>
        <end position="398"/>
    </location>
</feature>
<evidence type="ECO:0000256" key="5">
    <source>
        <dbReference type="SAM" id="MobiDB-lite"/>
    </source>
</evidence>
<feature type="region of interest" description="Disordered" evidence="5">
    <location>
        <begin position="328"/>
        <end position="402"/>
    </location>
</feature>
<dbReference type="InterPro" id="IPR006664">
    <property type="entry name" value="OMP_bac"/>
</dbReference>
<dbReference type="Proteomes" id="UP001055940">
    <property type="component" value="Chromosome"/>
</dbReference>
<keyword evidence="6" id="KW-0732">Signal</keyword>
<dbReference type="InterPro" id="IPR050330">
    <property type="entry name" value="Bact_OuterMem_StrucFunc"/>
</dbReference>
<feature type="domain" description="OmpA-like" evidence="7">
    <location>
        <begin position="251"/>
        <end position="374"/>
    </location>
</feature>
<dbReference type="SUPFAM" id="SSF103088">
    <property type="entry name" value="OmpA-like"/>
    <property type="match status" value="1"/>
</dbReference>
<evidence type="ECO:0000256" key="2">
    <source>
        <dbReference type="ARBA" id="ARBA00023136"/>
    </source>
</evidence>
<feature type="signal peptide" evidence="6">
    <location>
        <begin position="1"/>
        <end position="21"/>
    </location>
</feature>
<organism evidence="8 9">
    <name type="scientific">Nocardiopsis exhalans</name>
    <dbReference type="NCBI Taxonomy" id="163604"/>
    <lineage>
        <taxon>Bacteria</taxon>
        <taxon>Bacillati</taxon>
        <taxon>Actinomycetota</taxon>
        <taxon>Actinomycetes</taxon>
        <taxon>Streptosporangiales</taxon>
        <taxon>Nocardiopsidaceae</taxon>
        <taxon>Nocardiopsis</taxon>
    </lineage>
</organism>
<dbReference type="PROSITE" id="PS51123">
    <property type="entry name" value="OMPA_2"/>
    <property type="match status" value="1"/>
</dbReference>
<evidence type="ECO:0000259" key="7">
    <source>
        <dbReference type="PROSITE" id="PS51123"/>
    </source>
</evidence>
<dbReference type="PANTHER" id="PTHR30329">
    <property type="entry name" value="STATOR ELEMENT OF FLAGELLAR MOTOR COMPLEX"/>
    <property type="match status" value="1"/>
</dbReference>
<dbReference type="RefSeq" id="WP_254419111.1">
    <property type="nucleotide sequence ID" value="NZ_BAAAJB010000002.1"/>
</dbReference>
<dbReference type="PANTHER" id="PTHR30329:SF21">
    <property type="entry name" value="LIPOPROTEIN YIAD-RELATED"/>
    <property type="match status" value="1"/>
</dbReference>
<reference evidence="8" key="1">
    <citation type="submission" date="2022-06" db="EMBL/GenBank/DDBJ databases">
        <authorList>
            <person name="Ping M."/>
        </authorList>
    </citation>
    <scope>NUCLEOTIDE SEQUENCE</scope>
    <source>
        <strain evidence="8">JCM11759T</strain>
    </source>
</reference>
<dbReference type="InterPro" id="IPR006665">
    <property type="entry name" value="OmpA-like"/>
</dbReference>
<dbReference type="PROSITE" id="PS51257">
    <property type="entry name" value="PROKAR_LIPOPROTEIN"/>
    <property type="match status" value="1"/>
</dbReference>